<name>A0A8D9UH83_9CAUD</name>
<organism evidence="1">
    <name type="scientific">Siphoviridae sp. ctoNj20</name>
    <dbReference type="NCBI Taxonomy" id="2826085"/>
    <lineage>
        <taxon>Viruses</taxon>
        <taxon>Duplodnaviria</taxon>
        <taxon>Heunggongvirae</taxon>
        <taxon>Uroviricota</taxon>
        <taxon>Caudoviricetes</taxon>
    </lineage>
</organism>
<evidence type="ECO:0000313" key="1">
    <source>
        <dbReference type="EMBL" id="DAD55409.1"/>
    </source>
</evidence>
<accession>A0A8D9UH83</accession>
<sequence>MWASLAVGDDPRDRNQLRIHDTRPLSSSSQLSIRRRTHVGTTDLRQRVAEAIGVQSLTQAGRQDVVTTIGQDSTVGLHGSIHGGLSELNRTSTKQVSSVILRSSVLLIGCHRNTVVDDNGITIPVRNVDRTLDTRGIGVLAELQKILLRQVQGNLGMHDGHAEDTGIIAHSLLHSLCSGSLANHIGFAGRTRGRSKRNVGGMQRPRIVPRDTKDTVHDTDQTILTLLVPVLRNLGRNLLHGVSTRVEVTDEVLITPRVHTTIDDTRLGATGRIGNSHIGSAVVVVIRTTQNIVERDSIEVGAVSDHTGDLRITLHSTAVDHSGTRRILCSTPVHQKDLFIEGITEKSTRH</sequence>
<protein>
    <submittedName>
        <fullName evidence="1">Uncharacterized protein</fullName>
    </submittedName>
</protein>
<dbReference type="EMBL" id="BK014724">
    <property type="protein sequence ID" value="DAD55409.1"/>
    <property type="molecule type" value="Genomic_DNA"/>
</dbReference>
<proteinExistence type="predicted"/>
<reference evidence="1" key="1">
    <citation type="journal article" date="2021" name="Proc. Natl. Acad. Sci. U.S.A.">
        <title>A Catalog of Tens of Thousands of Viruses from Human Metagenomes Reveals Hidden Associations with Chronic Diseases.</title>
        <authorList>
            <person name="Tisza M.J."/>
            <person name="Buck C.B."/>
        </authorList>
    </citation>
    <scope>NUCLEOTIDE SEQUENCE</scope>
    <source>
        <strain evidence="1">CtoNj20</strain>
    </source>
</reference>